<keyword evidence="5" id="KW-1185">Reference proteome</keyword>
<dbReference type="Proteomes" id="UP001057375">
    <property type="component" value="Unassembled WGS sequence"/>
</dbReference>
<organism evidence="4 5">
    <name type="scientific">Aduncisulcus paluster</name>
    <dbReference type="NCBI Taxonomy" id="2918883"/>
    <lineage>
        <taxon>Eukaryota</taxon>
        <taxon>Metamonada</taxon>
        <taxon>Carpediemonas-like organisms</taxon>
        <taxon>Aduncisulcus</taxon>
    </lineage>
</organism>
<evidence type="ECO:0000313" key="5">
    <source>
        <dbReference type="Proteomes" id="UP001057375"/>
    </source>
</evidence>
<dbReference type="PANTHER" id="PTHR13303">
    <property type="entry name" value="PREFOLDIN SUBUNIT 2"/>
    <property type="match status" value="1"/>
</dbReference>
<comment type="caution">
    <text evidence="4">The sequence shown here is derived from an EMBL/GenBank/DDBJ whole genome shotgun (WGS) entry which is preliminary data.</text>
</comment>
<dbReference type="InterPro" id="IPR027235">
    <property type="entry name" value="PFD2"/>
</dbReference>
<feature type="coiled-coil region" evidence="3">
    <location>
        <begin position="71"/>
        <end position="105"/>
    </location>
</feature>
<gene>
    <name evidence="4" type="ORF">ADUPG1_010322</name>
</gene>
<accession>A0ABQ5JQW8</accession>
<dbReference type="EMBL" id="BQXS01011537">
    <property type="protein sequence ID" value="GKT13734.1"/>
    <property type="molecule type" value="Genomic_DNA"/>
</dbReference>
<proteinExistence type="inferred from homology"/>
<evidence type="ECO:0000313" key="4">
    <source>
        <dbReference type="EMBL" id="GKT13734.1"/>
    </source>
</evidence>
<evidence type="ECO:0000256" key="2">
    <source>
        <dbReference type="ARBA" id="ARBA00023186"/>
    </source>
</evidence>
<dbReference type="InterPro" id="IPR009053">
    <property type="entry name" value="Prefoldin"/>
</dbReference>
<dbReference type="InterPro" id="IPR002777">
    <property type="entry name" value="PFD_beta-like"/>
</dbReference>
<dbReference type="Gene3D" id="1.10.287.370">
    <property type="match status" value="1"/>
</dbReference>
<evidence type="ECO:0000256" key="3">
    <source>
        <dbReference type="SAM" id="Coils"/>
    </source>
</evidence>
<keyword evidence="3" id="KW-0175">Coiled coil</keyword>
<sequence length="105" mass="12401">MASQQFVSRLRNQIIELTVDYEEHNRVIETMNDLDPERRAYQFINGILIQKDVKTAAAIVDKRRSIIKTRLGELQKVMEAKIKELSRLRREFVETQEKLKKSQGK</sequence>
<evidence type="ECO:0000256" key="1">
    <source>
        <dbReference type="ARBA" id="ARBA00008045"/>
    </source>
</evidence>
<keyword evidence="2" id="KW-0143">Chaperone</keyword>
<comment type="similarity">
    <text evidence="1">Belongs to the prefoldin subunit beta family.</text>
</comment>
<dbReference type="SUPFAM" id="SSF46579">
    <property type="entry name" value="Prefoldin"/>
    <property type="match status" value="1"/>
</dbReference>
<dbReference type="Pfam" id="PF01920">
    <property type="entry name" value="Prefoldin_2"/>
    <property type="match status" value="1"/>
</dbReference>
<name>A0ABQ5JQW8_9EUKA</name>
<reference evidence="4" key="1">
    <citation type="submission" date="2022-03" db="EMBL/GenBank/DDBJ databases">
        <title>Draft genome sequence of Aduncisulcus paluster, a free-living microaerophilic Fornicata.</title>
        <authorList>
            <person name="Yuyama I."/>
            <person name="Kume K."/>
            <person name="Tamura T."/>
            <person name="Inagaki Y."/>
            <person name="Hashimoto T."/>
        </authorList>
    </citation>
    <scope>NUCLEOTIDE SEQUENCE</scope>
    <source>
        <strain evidence="4">NY0171</strain>
    </source>
</reference>
<protein>
    <submittedName>
        <fullName evidence="4">Multi-domain containing protein</fullName>
    </submittedName>
</protein>